<feature type="transmembrane region" description="Helical" evidence="6">
    <location>
        <begin position="300"/>
        <end position="322"/>
    </location>
</feature>
<proteinExistence type="predicted"/>
<feature type="transmembrane region" description="Helical" evidence="6">
    <location>
        <begin position="56"/>
        <end position="77"/>
    </location>
</feature>
<feature type="transmembrane region" description="Helical" evidence="6">
    <location>
        <begin position="144"/>
        <end position="163"/>
    </location>
</feature>
<feature type="transmembrane region" description="Helical" evidence="6">
    <location>
        <begin position="84"/>
        <end position="104"/>
    </location>
</feature>
<protein>
    <submittedName>
        <fullName evidence="7">Oxalate:formate antiporter isoform 1</fullName>
    </submittedName>
</protein>
<dbReference type="GO" id="GO:0022857">
    <property type="term" value="F:transmembrane transporter activity"/>
    <property type="evidence" value="ECO:0007669"/>
    <property type="project" value="InterPro"/>
</dbReference>
<accession>A0A4Z2DWJ6</accession>
<dbReference type="PROSITE" id="PS00198">
    <property type="entry name" value="4FE4S_FER_1"/>
    <property type="match status" value="1"/>
</dbReference>
<keyword evidence="3 6" id="KW-0812">Transmembrane</keyword>
<evidence type="ECO:0000256" key="4">
    <source>
        <dbReference type="ARBA" id="ARBA00022989"/>
    </source>
</evidence>
<feature type="transmembrane region" description="Helical" evidence="6">
    <location>
        <begin position="7"/>
        <end position="29"/>
    </location>
</feature>
<evidence type="ECO:0000256" key="6">
    <source>
        <dbReference type="SAM" id="Phobius"/>
    </source>
</evidence>
<comment type="subcellular location">
    <subcellularLocation>
        <location evidence="1">Membrane</location>
        <topology evidence="1">Multi-pass membrane protein</topology>
    </subcellularLocation>
</comment>
<evidence type="ECO:0000256" key="5">
    <source>
        <dbReference type="ARBA" id="ARBA00023136"/>
    </source>
</evidence>
<feature type="transmembrane region" description="Helical" evidence="6">
    <location>
        <begin position="476"/>
        <end position="497"/>
    </location>
</feature>
<gene>
    <name evidence="7" type="ORF">EWB00_002053</name>
</gene>
<dbReference type="AlphaFoldDB" id="A0A4Z2DWJ6"/>
<reference evidence="7 8" key="1">
    <citation type="submission" date="2019-03" db="EMBL/GenBank/DDBJ databases">
        <title>An improved genome assembly of the fluke Schistosoma japonicum.</title>
        <authorList>
            <person name="Hu W."/>
            <person name="Luo F."/>
            <person name="Yin M."/>
            <person name="Mo X."/>
            <person name="Sun C."/>
            <person name="Wu Q."/>
            <person name="Zhu B."/>
            <person name="Xiang M."/>
            <person name="Wang J."/>
            <person name="Wang Y."/>
            <person name="Zhang T."/>
            <person name="Xu B."/>
            <person name="Zheng H."/>
            <person name="Feng Z."/>
        </authorList>
    </citation>
    <scope>NUCLEOTIDE SEQUENCE [LARGE SCALE GENOMIC DNA]</scope>
    <source>
        <strain evidence="7">HuSjv2</strain>
        <tissue evidence="7">Worms</tissue>
    </source>
</reference>
<feature type="transmembrane region" description="Helical" evidence="6">
    <location>
        <begin position="334"/>
        <end position="356"/>
    </location>
</feature>
<evidence type="ECO:0000313" key="7">
    <source>
        <dbReference type="EMBL" id="TNN20924.1"/>
    </source>
</evidence>
<dbReference type="InterPro" id="IPR036259">
    <property type="entry name" value="MFS_trans_sf"/>
</dbReference>
<dbReference type="PANTHER" id="PTHR43385:SF1">
    <property type="entry name" value="RIBOFLAVIN TRANSPORTER RIBJ"/>
    <property type="match status" value="1"/>
</dbReference>
<feature type="transmembrane region" description="Helical" evidence="6">
    <location>
        <begin position="116"/>
        <end position="137"/>
    </location>
</feature>
<name>A0A4Z2DWJ6_SCHJA</name>
<sequence length="540" mass="59944">MKRKTRNLIFGSISVLGGILIHFAFGFFYSTANMVPYIMGYIITRVDPNLSPGASIWLSAVALAMQGVSMPFGGLIARKWGFRIVVATSCLLDSISIFLTYVTIQKSFPGVVITYSVLQGLGLGFGYSVVLAVAATWFPKRRGLVVGLIVGGFGLGAVVFTPIETAIINPGNIPVDSVTRNFNHPDVLDRIPVAFLILGGIVLALQIVGFILLRPKPKRNTHNQDTELVIRNRMNSDPNAVIREYTQEEPKLDVCVPPKQLFRHIDFYLLWFIMFCDIIPITIITSAYKQFGNQYISDDRFLSIVATISSIFNAGGRVVWGALVDRFSFKHSKLGPFISGIVMIYVYNLTSTYWLLPQVMSNILYFYLKIWKSIAFFFNAFQVPMMTMLVIWAIVLFSFPHIGSVTGVGLKVFYAIWVFILYFSLSGVFAIQPAATGILFGSLHMAVNYGFIFSAFTVGSLLCAIITNFITTPNAYLVQFTGCGCVCVMALIASVWIEDRKIPKLCKICNCCSATCPSLRVGYHGNEIAERILNEDTEQK</sequence>
<feature type="transmembrane region" description="Helical" evidence="6">
    <location>
        <begin position="447"/>
        <end position="470"/>
    </location>
</feature>
<dbReference type="EMBL" id="SKCS01000017">
    <property type="protein sequence ID" value="TNN20924.1"/>
    <property type="molecule type" value="Genomic_DNA"/>
</dbReference>
<keyword evidence="2" id="KW-0813">Transport</keyword>
<dbReference type="InterPro" id="IPR017900">
    <property type="entry name" value="4Fe4S_Fe_S_CS"/>
</dbReference>
<comment type="caution">
    <text evidence="7">The sequence shown here is derived from an EMBL/GenBank/DDBJ whole genome shotgun (WGS) entry which is preliminary data.</text>
</comment>
<evidence type="ECO:0000256" key="1">
    <source>
        <dbReference type="ARBA" id="ARBA00004141"/>
    </source>
</evidence>
<feature type="transmembrane region" description="Helical" evidence="6">
    <location>
        <begin position="267"/>
        <end position="288"/>
    </location>
</feature>
<dbReference type="Proteomes" id="UP000311919">
    <property type="component" value="Unassembled WGS sequence"/>
</dbReference>
<dbReference type="InterPro" id="IPR052983">
    <property type="entry name" value="MFS_Riboflavin_Transporter"/>
</dbReference>
<dbReference type="PANTHER" id="PTHR43385">
    <property type="entry name" value="RIBOFLAVIN TRANSPORTER RIBJ"/>
    <property type="match status" value="1"/>
</dbReference>
<keyword evidence="8" id="KW-1185">Reference proteome</keyword>
<dbReference type="InterPro" id="IPR011701">
    <property type="entry name" value="MFS"/>
</dbReference>
<dbReference type="OrthoDB" id="410267at2759"/>
<dbReference type="Pfam" id="PF07690">
    <property type="entry name" value="MFS_1"/>
    <property type="match status" value="1"/>
</dbReference>
<organism evidence="7 8">
    <name type="scientific">Schistosoma japonicum</name>
    <name type="common">Blood fluke</name>
    <dbReference type="NCBI Taxonomy" id="6182"/>
    <lineage>
        <taxon>Eukaryota</taxon>
        <taxon>Metazoa</taxon>
        <taxon>Spiralia</taxon>
        <taxon>Lophotrochozoa</taxon>
        <taxon>Platyhelminthes</taxon>
        <taxon>Trematoda</taxon>
        <taxon>Digenea</taxon>
        <taxon>Strigeidida</taxon>
        <taxon>Schistosomatoidea</taxon>
        <taxon>Schistosomatidae</taxon>
        <taxon>Schistosoma</taxon>
    </lineage>
</organism>
<feature type="transmembrane region" description="Helical" evidence="6">
    <location>
        <begin position="414"/>
        <end position="440"/>
    </location>
</feature>
<dbReference type="Gene3D" id="1.20.1250.20">
    <property type="entry name" value="MFS general substrate transporter like domains"/>
    <property type="match status" value="1"/>
</dbReference>
<keyword evidence="4 6" id="KW-1133">Transmembrane helix</keyword>
<evidence type="ECO:0000256" key="2">
    <source>
        <dbReference type="ARBA" id="ARBA00022448"/>
    </source>
</evidence>
<evidence type="ECO:0000313" key="8">
    <source>
        <dbReference type="Proteomes" id="UP000311919"/>
    </source>
</evidence>
<dbReference type="GO" id="GO:0016020">
    <property type="term" value="C:membrane"/>
    <property type="evidence" value="ECO:0007669"/>
    <property type="project" value="UniProtKB-SubCell"/>
</dbReference>
<evidence type="ECO:0000256" key="3">
    <source>
        <dbReference type="ARBA" id="ARBA00022692"/>
    </source>
</evidence>
<dbReference type="SUPFAM" id="SSF103473">
    <property type="entry name" value="MFS general substrate transporter"/>
    <property type="match status" value="1"/>
</dbReference>
<feature type="transmembrane region" description="Helical" evidence="6">
    <location>
        <begin position="191"/>
        <end position="213"/>
    </location>
</feature>
<keyword evidence="5 6" id="KW-0472">Membrane</keyword>